<dbReference type="PRINTS" id="PR00237">
    <property type="entry name" value="GPCRRHODOPSN"/>
</dbReference>
<keyword evidence="7" id="KW-0807">Transducer</keyword>
<feature type="transmembrane region" description="Helical" evidence="8">
    <location>
        <begin position="191"/>
        <end position="214"/>
    </location>
</feature>
<feature type="transmembrane region" description="Helical" evidence="8">
    <location>
        <begin position="65"/>
        <end position="89"/>
    </location>
</feature>
<dbReference type="OrthoDB" id="9990906at2759"/>
<keyword evidence="3 8" id="KW-1133">Transmembrane helix</keyword>
<evidence type="ECO:0000313" key="10">
    <source>
        <dbReference type="Proteomes" id="UP000694844"/>
    </source>
</evidence>
<organism evidence="10 11">
    <name type="scientific">Crassostrea virginica</name>
    <name type="common">Eastern oyster</name>
    <dbReference type="NCBI Taxonomy" id="6565"/>
    <lineage>
        <taxon>Eukaryota</taxon>
        <taxon>Metazoa</taxon>
        <taxon>Spiralia</taxon>
        <taxon>Lophotrochozoa</taxon>
        <taxon>Mollusca</taxon>
        <taxon>Bivalvia</taxon>
        <taxon>Autobranchia</taxon>
        <taxon>Pteriomorphia</taxon>
        <taxon>Ostreida</taxon>
        <taxon>Ostreoidea</taxon>
        <taxon>Ostreidae</taxon>
        <taxon>Crassostrea</taxon>
    </lineage>
</organism>
<dbReference type="KEGG" id="cvn:111101696"/>
<evidence type="ECO:0000256" key="3">
    <source>
        <dbReference type="ARBA" id="ARBA00022989"/>
    </source>
</evidence>
<dbReference type="SUPFAM" id="SSF81321">
    <property type="entry name" value="Family A G protein-coupled receptor-like"/>
    <property type="match status" value="1"/>
</dbReference>
<feature type="domain" description="G-protein coupled receptors family 1 profile" evidence="9">
    <location>
        <begin position="80"/>
        <end position="355"/>
    </location>
</feature>
<feature type="transmembrane region" description="Helical" evidence="8">
    <location>
        <begin position="280"/>
        <end position="308"/>
    </location>
</feature>
<dbReference type="Pfam" id="PF00001">
    <property type="entry name" value="7tm_1"/>
    <property type="match status" value="1"/>
</dbReference>
<evidence type="ECO:0000256" key="5">
    <source>
        <dbReference type="ARBA" id="ARBA00023136"/>
    </source>
</evidence>
<dbReference type="InterPro" id="IPR000276">
    <property type="entry name" value="GPCR_Rhodpsn"/>
</dbReference>
<evidence type="ECO:0000256" key="1">
    <source>
        <dbReference type="ARBA" id="ARBA00004141"/>
    </source>
</evidence>
<comment type="subcellular location">
    <subcellularLocation>
        <location evidence="1">Membrane</location>
        <topology evidence="1">Multi-pass membrane protein</topology>
    </subcellularLocation>
</comment>
<keyword evidence="4" id="KW-0297">G-protein coupled receptor</keyword>
<feature type="transmembrane region" description="Helical" evidence="8">
    <location>
        <begin position="238"/>
        <end position="259"/>
    </location>
</feature>
<dbReference type="GO" id="GO:0005886">
    <property type="term" value="C:plasma membrane"/>
    <property type="evidence" value="ECO:0007669"/>
    <property type="project" value="TreeGrafter"/>
</dbReference>
<feature type="transmembrane region" description="Helical" evidence="8">
    <location>
        <begin position="101"/>
        <end position="119"/>
    </location>
</feature>
<feature type="transmembrane region" description="Helical" evidence="8">
    <location>
        <begin position="152"/>
        <end position="171"/>
    </location>
</feature>
<proteinExistence type="predicted"/>
<keyword evidence="2 8" id="KW-0812">Transmembrane</keyword>
<accession>A0A8B8AF11</accession>
<evidence type="ECO:0000256" key="2">
    <source>
        <dbReference type="ARBA" id="ARBA00022692"/>
    </source>
</evidence>
<reference evidence="10" key="1">
    <citation type="submission" date="2024-06" db="UniProtKB">
        <authorList>
            <consortium name="RefSeq"/>
        </authorList>
    </citation>
    <scope>NUCLEOTIDE SEQUENCE [LARGE SCALE GENOMIC DNA]</scope>
</reference>
<keyword evidence="6" id="KW-0675">Receptor</keyword>
<dbReference type="RefSeq" id="XP_022289991.1">
    <property type="nucleotide sequence ID" value="XM_022434283.1"/>
</dbReference>
<evidence type="ECO:0000259" key="9">
    <source>
        <dbReference type="PROSITE" id="PS50262"/>
    </source>
</evidence>
<evidence type="ECO:0000256" key="7">
    <source>
        <dbReference type="ARBA" id="ARBA00023224"/>
    </source>
</evidence>
<evidence type="ECO:0000256" key="6">
    <source>
        <dbReference type="ARBA" id="ARBA00023170"/>
    </source>
</evidence>
<evidence type="ECO:0000256" key="8">
    <source>
        <dbReference type="SAM" id="Phobius"/>
    </source>
</evidence>
<dbReference type="CDD" id="cd14978">
    <property type="entry name" value="7tmA_FMRFamide_R-like"/>
    <property type="match status" value="1"/>
</dbReference>
<dbReference type="Proteomes" id="UP000694844">
    <property type="component" value="Chromosome 1"/>
</dbReference>
<dbReference type="Gene3D" id="1.20.1070.10">
    <property type="entry name" value="Rhodopsin 7-helix transmembrane proteins"/>
    <property type="match status" value="1"/>
</dbReference>
<dbReference type="AlphaFoldDB" id="A0A8B8AF11"/>
<dbReference type="InterPro" id="IPR017452">
    <property type="entry name" value="GPCR_Rhodpsn_7TM"/>
</dbReference>
<dbReference type="GO" id="GO:0004930">
    <property type="term" value="F:G protein-coupled receptor activity"/>
    <property type="evidence" value="ECO:0007669"/>
    <property type="project" value="UniProtKB-KW"/>
</dbReference>
<keyword evidence="5 8" id="KW-0472">Membrane</keyword>
<dbReference type="PANTHER" id="PTHR24243:SF230">
    <property type="entry name" value="G-PROTEIN COUPLED RECEPTORS FAMILY 1 PROFILE DOMAIN-CONTAINING PROTEIN"/>
    <property type="match status" value="1"/>
</dbReference>
<keyword evidence="10" id="KW-1185">Reference proteome</keyword>
<dbReference type="PROSITE" id="PS50262">
    <property type="entry name" value="G_PROTEIN_RECEP_F1_2"/>
    <property type="match status" value="1"/>
</dbReference>
<protein>
    <submittedName>
        <fullName evidence="11">Neurotensin receptor type 1-like isoform X1</fullName>
    </submittedName>
</protein>
<sequence length="399" mass="46420">MQDSGCRSSKRVMNFSDSAMMTLHLNNLYKFLRKDLTGNNSQNSSVNEWIGDMGPDSFLKSARVFYAYVTPVILLVGFLGNLLSLYVFLSRNMRGISASTYLASLSTSDLLTLIFYVTVEWIRRGLVYIRPDLKLTFIDVDGLCQFQLYMSYVSRFLSAWLVVAFTGERYIGVCHPLRRRDICTKSGTRRIVGSIFVISIVIVLYKPILSAIYVGTDGKHYCTSDREYDFVSFVLDSIYAVLITLVPFVIITVLNILIMRRLIIRNRRKRECKIITEESIIRLEFTIILLAISFCFIGLNIPFFAVWLRNFLHSKYISKVDAIELYTSDFEFWQGVLYITRTIFYINYCINFFLYSITGAYFRREVRMLFTYHSLKRDSYSRCSLRNSRSNSQTPQSYL</sequence>
<reference evidence="11" key="2">
    <citation type="submission" date="2025-08" db="UniProtKB">
        <authorList>
            <consortium name="RefSeq"/>
        </authorList>
    </citation>
    <scope>IDENTIFICATION</scope>
    <source>
        <tissue evidence="11">Whole sample</tissue>
    </source>
</reference>
<feature type="transmembrane region" description="Helical" evidence="8">
    <location>
        <begin position="342"/>
        <end position="362"/>
    </location>
</feature>
<name>A0A8B8AF11_CRAVI</name>
<evidence type="ECO:0000256" key="4">
    <source>
        <dbReference type="ARBA" id="ARBA00023040"/>
    </source>
</evidence>
<dbReference type="GeneID" id="111101696"/>
<dbReference type="PANTHER" id="PTHR24243">
    <property type="entry name" value="G-PROTEIN COUPLED RECEPTOR"/>
    <property type="match status" value="1"/>
</dbReference>
<evidence type="ECO:0000313" key="11">
    <source>
        <dbReference type="RefSeq" id="XP_022289991.1"/>
    </source>
</evidence>
<gene>
    <name evidence="11" type="primary">LOC111101696</name>
</gene>